<dbReference type="Proteomes" id="UP000683310">
    <property type="component" value="Chromosome"/>
</dbReference>
<name>A0ABX8D0N1_9NOCA</name>
<keyword evidence="2" id="KW-0521">NADP</keyword>
<dbReference type="Gene3D" id="3.40.430.10">
    <property type="entry name" value="Dihydrofolate Reductase, subunit A"/>
    <property type="match status" value="1"/>
</dbReference>
<sequence length="242" mass="25650">MVSAAHLTDDDLAALYRYPAATEPCVRANFVVSLDGAISTAGSSRGLTSPLDQRVLKLLRSLADVVLVGASTIRVEDYIGIRIPESGQQRRKEQGLQPIPPLAVVSGRADIDPKSRLLTDTLVPPIILTTTTAPTAAKHDLAAAGAQVIELGPDRVETAAIIDTLTGLGMRRILCEGGPSLAGQLAADDALDELCVTTAPVVVGGDARRITHTDRPVQLTMSCEHIIFDTDGFQLARWARKS</sequence>
<organism evidence="5 6">
    <name type="scientific">Nocardia tengchongensis</name>
    <dbReference type="NCBI Taxonomy" id="2055889"/>
    <lineage>
        <taxon>Bacteria</taxon>
        <taxon>Bacillati</taxon>
        <taxon>Actinomycetota</taxon>
        <taxon>Actinomycetes</taxon>
        <taxon>Mycobacteriales</taxon>
        <taxon>Nocardiaceae</taxon>
        <taxon>Nocardia</taxon>
    </lineage>
</organism>
<dbReference type="InterPro" id="IPR050765">
    <property type="entry name" value="Riboflavin_Biosynth_HTPR"/>
</dbReference>
<keyword evidence="3" id="KW-0560">Oxidoreductase</keyword>
<evidence type="ECO:0000259" key="4">
    <source>
        <dbReference type="Pfam" id="PF01872"/>
    </source>
</evidence>
<evidence type="ECO:0000256" key="1">
    <source>
        <dbReference type="ARBA" id="ARBA00005104"/>
    </source>
</evidence>
<dbReference type="PANTHER" id="PTHR38011">
    <property type="entry name" value="DIHYDROFOLATE REDUCTASE FAMILY PROTEIN (AFU_ORTHOLOGUE AFUA_8G06820)"/>
    <property type="match status" value="1"/>
</dbReference>
<dbReference type="Pfam" id="PF01872">
    <property type="entry name" value="RibD_C"/>
    <property type="match status" value="1"/>
</dbReference>
<comment type="pathway">
    <text evidence="1">Cofactor biosynthesis; riboflavin biosynthesis.</text>
</comment>
<reference evidence="5 6" key="1">
    <citation type="submission" date="2021-04" db="EMBL/GenBank/DDBJ databases">
        <title>Nocardia tengchongensis.</title>
        <authorList>
            <person name="Zhuang k."/>
            <person name="Ran Y."/>
            <person name="Li W."/>
        </authorList>
    </citation>
    <scope>NUCLEOTIDE SEQUENCE [LARGE SCALE GENOMIC DNA]</scope>
    <source>
        <strain evidence="5 6">CFH S0057</strain>
    </source>
</reference>
<keyword evidence="6" id="KW-1185">Reference proteome</keyword>
<dbReference type="InterPro" id="IPR024072">
    <property type="entry name" value="DHFR-like_dom_sf"/>
</dbReference>
<evidence type="ECO:0000313" key="5">
    <source>
        <dbReference type="EMBL" id="QVI25259.1"/>
    </source>
</evidence>
<protein>
    <submittedName>
        <fullName evidence="5">Pyrimidine reductase family protein</fullName>
    </submittedName>
</protein>
<dbReference type="InterPro" id="IPR002734">
    <property type="entry name" value="RibDG_C"/>
</dbReference>
<accession>A0ABX8D0N1</accession>
<evidence type="ECO:0000256" key="2">
    <source>
        <dbReference type="ARBA" id="ARBA00022857"/>
    </source>
</evidence>
<dbReference type="SUPFAM" id="SSF53597">
    <property type="entry name" value="Dihydrofolate reductase-like"/>
    <property type="match status" value="1"/>
</dbReference>
<dbReference type="PANTHER" id="PTHR38011:SF7">
    <property type="entry name" value="2,5-DIAMINO-6-RIBOSYLAMINO-4(3H)-PYRIMIDINONE 5'-PHOSPHATE REDUCTASE"/>
    <property type="match status" value="1"/>
</dbReference>
<evidence type="ECO:0000313" key="6">
    <source>
        <dbReference type="Proteomes" id="UP000683310"/>
    </source>
</evidence>
<gene>
    <name evidence="5" type="ORF">KHQ06_31630</name>
</gene>
<dbReference type="EMBL" id="CP074371">
    <property type="protein sequence ID" value="QVI25259.1"/>
    <property type="molecule type" value="Genomic_DNA"/>
</dbReference>
<proteinExistence type="predicted"/>
<evidence type="ECO:0000256" key="3">
    <source>
        <dbReference type="ARBA" id="ARBA00023002"/>
    </source>
</evidence>
<feature type="domain" description="Bacterial bifunctional deaminase-reductase C-terminal" evidence="4">
    <location>
        <begin position="24"/>
        <end position="228"/>
    </location>
</feature>